<gene>
    <name evidence="1" type="ORF">LTR84_006864</name>
</gene>
<dbReference type="GeneID" id="89975033"/>
<protein>
    <submittedName>
        <fullName evidence="1">Uncharacterized protein</fullName>
    </submittedName>
</protein>
<dbReference type="EMBL" id="JAVRRD010000026">
    <property type="protein sequence ID" value="KAK5047341.1"/>
    <property type="molecule type" value="Genomic_DNA"/>
</dbReference>
<dbReference type="AlphaFoldDB" id="A0AAV9N1B2"/>
<keyword evidence="2" id="KW-1185">Reference proteome</keyword>
<proteinExistence type="predicted"/>
<sequence>MDDLQALQEWTRLYIEGLGRTHRAEGRKSARVTHDCETWLRTAGFVNVSSDVRDVPTYERQRTIGAANLSNLKDLIRSLAQYPIVNRGVRSFEEFGALVEAACSELENAAARPHTMFGMKT</sequence>
<dbReference type="Proteomes" id="UP001358417">
    <property type="component" value="Unassembled WGS sequence"/>
</dbReference>
<reference evidence="1 2" key="1">
    <citation type="submission" date="2023-08" db="EMBL/GenBank/DDBJ databases">
        <title>Black Yeasts Isolated from many extreme environments.</title>
        <authorList>
            <person name="Coleine C."/>
            <person name="Stajich J.E."/>
            <person name="Selbmann L."/>
        </authorList>
    </citation>
    <scope>NUCLEOTIDE SEQUENCE [LARGE SCALE GENOMIC DNA]</scope>
    <source>
        <strain evidence="1 2">CCFEE 5792</strain>
    </source>
</reference>
<accession>A0AAV9N1B2</accession>
<dbReference type="RefSeq" id="XP_064702903.1">
    <property type="nucleotide sequence ID" value="XM_064850421.1"/>
</dbReference>
<evidence type="ECO:0000313" key="1">
    <source>
        <dbReference type="EMBL" id="KAK5047341.1"/>
    </source>
</evidence>
<comment type="caution">
    <text evidence="1">The sequence shown here is derived from an EMBL/GenBank/DDBJ whole genome shotgun (WGS) entry which is preliminary data.</text>
</comment>
<organism evidence="1 2">
    <name type="scientific">Exophiala bonariae</name>
    <dbReference type="NCBI Taxonomy" id="1690606"/>
    <lineage>
        <taxon>Eukaryota</taxon>
        <taxon>Fungi</taxon>
        <taxon>Dikarya</taxon>
        <taxon>Ascomycota</taxon>
        <taxon>Pezizomycotina</taxon>
        <taxon>Eurotiomycetes</taxon>
        <taxon>Chaetothyriomycetidae</taxon>
        <taxon>Chaetothyriales</taxon>
        <taxon>Herpotrichiellaceae</taxon>
        <taxon>Exophiala</taxon>
    </lineage>
</organism>
<name>A0AAV9N1B2_9EURO</name>
<evidence type="ECO:0000313" key="2">
    <source>
        <dbReference type="Proteomes" id="UP001358417"/>
    </source>
</evidence>